<evidence type="ECO:0000313" key="3">
    <source>
        <dbReference type="Proteomes" id="UP000663846"/>
    </source>
</evidence>
<accession>A0A8H3GKF4</accession>
<reference evidence="2" key="1">
    <citation type="submission" date="2021-01" db="EMBL/GenBank/DDBJ databases">
        <authorList>
            <person name="Kaushik A."/>
        </authorList>
    </citation>
    <scope>NUCLEOTIDE SEQUENCE</scope>
    <source>
        <strain evidence="2">AG1-1C</strain>
    </source>
</reference>
<feature type="compositionally biased region" description="Basic and acidic residues" evidence="1">
    <location>
        <begin position="9"/>
        <end position="18"/>
    </location>
</feature>
<dbReference type="AlphaFoldDB" id="A0A8H3GKF4"/>
<feature type="compositionally biased region" description="Polar residues" evidence="1">
    <location>
        <begin position="19"/>
        <end position="32"/>
    </location>
</feature>
<name>A0A8H3GKF4_9AGAM</name>
<organism evidence="2 3">
    <name type="scientific">Rhizoctonia solani</name>
    <dbReference type="NCBI Taxonomy" id="456999"/>
    <lineage>
        <taxon>Eukaryota</taxon>
        <taxon>Fungi</taxon>
        <taxon>Dikarya</taxon>
        <taxon>Basidiomycota</taxon>
        <taxon>Agaricomycotina</taxon>
        <taxon>Agaricomycetes</taxon>
        <taxon>Cantharellales</taxon>
        <taxon>Ceratobasidiaceae</taxon>
        <taxon>Rhizoctonia</taxon>
    </lineage>
</organism>
<evidence type="ECO:0000313" key="2">
    <source>
        <dbReference type="EMBL" id="CAE6458622.1"/>
    </source>
</evidence>
<dbReference type="Proteomes" id="UP000663846">
    <property type="component" value="Unassembled WGS sequence"/>
</dbReference>
<sequence>MPKLKKSSVRFEHTRETTKSPCSRSDTFSPTVPKSPLPPYSPSHQCMPLFKEALRQPSPDPSRRFPIGSPVRATSPPPTHHDPVERGALFFSTSNMFGFGHIGVTPVVDRTPSRPGCLAAAASRESKGSKRQLKDYKIQPTNQARSRVEELGMTAEDEFFLDIIEEILAIGETGCKAAQASFLSAALRAEDH</sequence>
<proteinExistence type="predicted"/>
<dbReference type="EMBL" id="CAJMWS010000683">
    <property type="protein sequence ID" value="CAE6458622.1"/>
    <property type="molecule type" value="Genomic_DNA"/>
</dbReference>
<evidence type="ECO:0000256" key="1">
    <source>
        <dbReference type="SAM" id="MobiDB-lite"/>
    </source>
</evidence>
<protein>
    <submittedName>
        <fullName evidence="2">Uncharacterized protein</fullName>
    </submittedName>
</protein>
<gene>
    <name evidence="2" type="ORF">RDB_LOCUS155892</name>
</gene>
<feature type="region of interest" description="Disordered" evidence="1">
    <location>
        <begin position="1"/>
        <end position="81"/>
    </location>
</feature>
<comment type="caution">
    <text evidence="2">The sequence shown here is derived from an EMBL/GenBank/DDBJ whole genome shotgun (WGS) entry which is preliminary data.</text>
</comment>